<dbReference type="OrthoDB" id="6509703at2759"/>
<accession>A0A7T8KCX4</accession>
<reference evidence="2" key="1">
    <citation type="submission" date="2021-01" db="EMBL/GenBank/DDBJ databases">
        <title>Caligus Genome Assembly.</title>
        <authorList>
            <person name="Gallardo-Escarate C."/>
        </authorList>
    </citation>
    <scope>NUCLEOTIDE SEQUENCE [LARGE SCALE GENOMIC DNA]</scope>
</reference>
<feature type="non-terminal residue" evidence="1">
    <location>
        <position position="138"/>
    </location>
</feature>
<sequence length="138" mass="15535">MNEELKEMRTLFTCDKLLACLSSDNLCSESDVQLSGEEGVVYYIGEYIARSLLKRTKYKSCSTLLAKSHSPPNLELLEDDKEGSSKKEEFLQVLNRGGLVTPSDLVYLTCMEALQLKAELFDDDYTQELFLASSFPQA</sequence>
<dbReference type="Proteomes" id="UP000595437">
    <property type="component" value="Chromosome 4"/>
</dbReference>
<proteinExistence type="predicted"/>
<dbReference type="EMBL" id="CP045893">
    <property type="protein sequence ID" value="QQP53561.1"/>
    <property type="molecule type" value="Genomic_DNA"/>
</dbReference>
<protein>
    <submittedName>
        <fullName evidence="1">Uncharacterized protein</fullName>
    </submittedName>
</protein>
<dbReference type="AlphaFoldDB" id="A0A7T8KCX4"/>
<evidence type="ECO:0000313" key="1">
    <source>
        <dbReference type="EMBL" id="QQP53561.1"/>
    </source>
</evidence>
<evidence type="ECO:0000313" key="2">
    <source>
        <dbReference type="Proteomes" id="UP000595437"/>
    </source>
</evidence>
<organism evidence="1 2">
    <name type="scientific">Caligus rogercresseyi</name>
    <name type="common">Sea louse</name>
    <dbReference type="NCBI Taxonomy" id="217165"/>
    <lineage>
        <taxon>Eukaryota</taxon>
        <taxon>Metazoa</taxon>
        <taxon>Ecdysozoa</taxon>
        <taxon>Arthropoda</taxon>
        <taxon>Crustacea</taxon>
        <taxon>Multicrustacea</taxon>
        <taxon>Hexanauplia</taxon>
        <taxon>Copepoda</taxon>
        <taxon>Siphonostomatoida</taxon>
        <taxon>Caligidae</taxon>
        <taxon>Caligus</taxon>
    </lineage>
</organism>
<name>A0A7T8KCX4_CALRO</name>
<keyword evidence="2" id="KW-1185">Reference proteome</keyword>
<gene>
    <name evidence="1" type="ORF">FKW44_006078</name>
</gene>